<protein>
    <submittedName>
        <fullName evidence="1">Uncharacterized protein</fullName>
    </submittedName>
</protein>
<proteinExistence type="evidence at transcript level"/>
<accession>A9NK91</accession>
<reference evidence="1" key="1">
    <citation type="journal article" date="2008" name="BMC Genomics">
        <title>A conifer genomics resource of 200,000 spruce (Picea spp.) ESTs and 6,464 high-quality, sequence-finished full-length cDNAs for Sitka spruce (Picea sitchensis).</title>
        <authorList>
            <person name="Ralph S.G."/>
            <person name="Chun H.J."/>
            <person name="Kolosova N."/>
            <person name="Cooper D."/>
            <person name="Oddy C."/>
            <person name="Ritland C.E."/>
            <person name="Kirkpatrick R."/>
            <person name="Moore R."/>
            <person name="Barber S."/>
            <person name="Holt R.A."/>
            <person name="Jones S.J."/>
            <person name="Marra M.A."/>
            <person name="Douglas C.J."/>
            <person name="Ritland K."/>
            <person name="Bohlmann J."/>
        </authorList>
    </citation>
    <scope>NUCLEOTIDE SEQUENCE</scope>
    <source>
        <tissue evidence="1">Green portion of the leader tissue</tissue>
    </source>
</reference>
<name>A9NK91_PICSI</name>
<sequence length="33" mass="3740">MWTGWMVIELTTWICKSQRPSLKVLGNKYGGGV</sequence>
<dbReference type="EMBL" id="EF081664">
    <property type="protein sequence ID" value="ABK21052.1"/>
    <property type="molecule type" value="mRNA"/>
</dbReference>
<organism evidence="1">
    <name type="scientific">Picea sitchensis</name>
    <name type="common">Sitka spruce</name>
    <name type="synonym">Pinus sitchensis</name>
    <dbReference type="NCBI Taxonomy" id="3332"/>
    <lineage>
        <taxon>Eukaryota</taxon>
        <taxon>Viridiplantae</taxon>
        <taxon>Streptophyta</taxon>
        <taxon>Embryophyta</taxon>
        <taxon>Tracheophyta</taxon>
        <taxon>Spermatophyta</taxon>
        <taxon>Pinopsida</taxon>
        <taxon>Pinidae</taxon>
        <taxon>Conifers I</taxon>
        <taxon>Pinales</taxon>
        <taxon>Pinaceae</taxon>
        <taxon>Picea</taxon>
    </lineage>
</organism>
<evidence type="ECO:0000313" key="1">
    <source>
        <dbReference type="EMBL" id="ABK21052.1"/>
    </source>
</evidence>
<dbReference type="AlphaFoldDB" id="A9NK91"/>